<feature type="region of interest" description="Disordered" evidence="12">
    <location>
        <begin position="420"/>
        <end position="447"/>
    </location>
</feature>
<evidence type="ECO:0000313" key="15">
    <source>
        <dbReference type="EMBL" id="GES73292.1"/>
    </source>
</evidence>
<dbReference type="InterPro" id="IPR041577">
    <property type="entry name" value="RT_RNaseH_2"/>
</dbReference>
<dbReference type="Pfam" id="PF00078">
    <property type="entry name" value="RVT_1"/>
    <property type="match status" value="1"/>
</dbReference>
<evidence type="ECO:0000313" key="16">
    <source>
        <dbReference type="Proteomes" id="UP000615446"/>
    </source>
</evidence>
<dbReference type="FunFam" id="3.30.70.270:FF:000020">
    <property type="entry name" value="Transposon Tf2-6 polyprotein-like Protein"/>
    <property type="match status" value="1"/>
</dbReference>
<evidence type="ECO:0000256" key="6">
    <source>
        <dbReference type="ARBA" id="ARBA00022759"/>
    </source>
</evidence>
<dbReference type="Gene3D" id="3.10.20.370">
    <property type="match status" value="1"/>
</dbReference>
<evidence type="ECO:0000256" key="2">
    <source>
        <dbReference type="ARBA" id="ARBA00022679"/>
    </source>
</evidence>
<keyword evidence="10" id="KW-0511">Multifunctional enzyme</keyword>
<dbReference type="InterPro" id="IPR043502">
    <property type="entry name" value="DNA/RNA_pol_sf"/>
</dbReference>
<dbReference type="GO" id="GO:0003677">
    <property type="term" value="F:DNA binding"/>
    <property type="evidence" value="ECO:0007669"/>
    <property type="project" value="UniProtKB-KW"/>
</dbReference>
<evidence type="ECO:0000259" key="13">
    <source>
        <dbReference type="PROSITE" id="PS50158"/>
    </source>
</evidence>
<dbReference type="InterPro" id="IPR021109">
    <property type="entry name" value="Peptidase_aspartic_dom_sf"/>
</dbReference>
<dbReference type="EMBL" id="BLAL01000006">
    <property type="protein sequence ID" value="GES73292.1"/>
    <property type="molecule type" value="Genomic_DNA"/>
</dbReference>
<dbReference type="GO" id="GO:0006508">
    <property type="term" value="P:proteolysis"/>
    <property type="evidence" value="ECO:0007669"/>
    <property type="project" value="UniProtKB-KW"/>
</dbReference>
<evidence type="ECO:0000259" key="14">
    <source>
        <dbReference type="PROSITE" id="PS50878"/>
    </source>
</evidence>
<evidence type="ECO:0000256" key="10">
    <source>
        <dbReference type="ARBA" id="ARBA00023268"/>
    </source>
</evidence>
<feature type="compositionally biased region" description="Low complexity" evidence="12">
    <location>
        <begin position="27"/>
        <end position="53"/>
    </location>
</feature>
<dbReference type="PANTHER" id="PTHR37984">
    <property type="entry name" value="PROTEIN CBG26694"/>
    <property type="match status" value="1"/>
</dbReference>
<keyword evidence="11" id="KW-0862">Zinc</keyword>
<dbReference type="Proteomes" id="UP000615446">
    <property type="component" value="Unassembled WGS sequence"/>
</dbReference>
<dbReference type="InterPro" id="IPR050951">
    <property type="entry name" value="Retrovirus_Pol_polyprotein"/>
</dbReference>
<dbReference type="GO" id="GO:0008270">
    <property type="term" value="F:zinc ion binding"/>
    <property type="evidence" value="ECO:0007669"/>
    <property type="project" value="UniProtKB-KW"/>
</dbReference>
<dbReference type="InterPro" id="IPR036875">
    <property type="entry name" value="Znf_CCHC_sf"/>
</dbReference>
<evidence type="ECO:0000256" key="11">
    <source>
        <dbReference type="PROSITE-ProRule" id="PRU00047"/>
    </source>
</evidence>
<feature type="region of interest" description="Disordered" evidence="12">
    <location>
        <begin position="240"/>
        <end position="262"/>
    </location>
</feature>
<dbReference type="PANTHER" id="PTHR37984:SF5">
    <property type="entry name" value="PROTEIN NYNRIN-LIKE"/>
    <property type="match status" value="1"/>
</dbReference>
<accession>A0A8H3KTS3</accession>
<dbReference type="AlphaFoldDB" id="A0A8H3KTS3"/>
<dbReference type="SUPFAM" id="SSF57756">
    <property type="entry name" value="Retrovirus zinc finger-like domains"/>
    <property type="match status" value="1"/>
</dbReference>
<comment type="caution">
    <text evidence="15">The sequence shown here is derived from an EMBL/GenBank/DDBJ whole genome shotgun (WGS) entry which is preliminary data.</text>
</comment>
<dbReference type="GO" id="GO:0004519">
    <property type="term" value="F:endonuclease activity"/>
    <property type="evidence" value="ECO:0007669"/>
    <property type="project" value="UniProtKB-KW"/>
</dbReference>
<keyword evidence="6" id="KW-0255">Endonuclease</keyword>
<sequence length="958" mass="109606">MTTNNHTADLLKAIQDLTKQVQTLSYGNRGNRNNNGPRFTNQQTSGQTSQSSNRPNQYVCYACGEPGHVVRTCPNKNNNSSHSPVAGSIGATRRWGESTFKLRGVPHEGECTRQTTIPSNLTLLEAYPATRTTRSKARLDPTAGIVRDKPTEEETILRTVQGSSKVKQPTRTTETKKVEPKKIIKKKPAAVAPIYKMVEPYTPQQFFDQKADITNGQLLAMNPKFGLTIAKQLRKPVVRAKDNEKNSIKKNDEVPDDKNTPEVDDLIQVANTAGPNADRTSALYCEASIKHIKFPLIVDSGSAGSIISLSLLKDLDMEITKASKTVMVNVNGERRRPLGAVTDIPLRIHDCIIPMDAIVTDANSYAAIVGNDWLRKTKAILDYNNNLMTIEWKDQVLEVITECREMPHHISSIEVPNIEAEDEVEEEVDEDAKEESEDEFESDDEEAQEQLFCNAKFITRERAQEIEEELKEGNFVSNEYYYQYEEIEKGKFHTRKLNEEQLRKFENFMERYQNLFAWDPNDFGRTSIVTHKIDTGDATPIGQRFYRTSYQNQLFIKEEIQRLLDTGLIVPSKSQWTSPVVVVEKKNGKKRLCVDYRKLNNVTKRDRYPLPRVDDMLETLSGCQWFSSLDLASGFWQVELSPKDREKSTFITRFGTFEFTVMPFGLCNAPATFQRLMDTVLRDILWQFVVVYIDDINIGSKTFEKHLQHLEQVFLRLEQAGLKLSPEKCFFFKDEIPFLGHVVSRKGIQTDPEKLRVIKEFPVPKDLTQLRGFIALASYYRKFVKGFSSIAEPLNRLLKKNTPYIWSKDQHDAFEKLKTCLTTPPILAYPNFEKPFILYTDASTFALGAILSQKNENNCECVLAYASRTLNKHERNYSIMELECLAVVWSVRHFHQYLHGQKFTVITDHAALRYLMNLSNPVGKLGRWLMILNGYEIEIINRPGKLHSNVDTLSRIRT</sequence>
<gene>
    <name evidence="15" type="ORF">RCL2_000083400</name>
</gene>
<dbReference type="Pfam" id="PF08284">
    <property type="entry name" value="RVP_2"/>
    <property type="match status" value="1"/>
</dbReference>
<keyword evidence="4" id="KW-0540">Nuclease</keyword>
<dbReference type="InterPro" id="IPR043128">
    <property type="entry name" value="Rev_trsase/Diguanyl_cyclase"/>
</dbReference>
<dbReference type="FunFam" id="3.10.20.370:FF:000001">
    <property type="entry name" value="Retrovirus-related Pol polyprotein from transposon 17.6-like protein"/>
    <property type="match status" value="1"/>
</dbReference>
<evidence type="ECO:0000256" key="9">
    <source>
        <dbReference type="ARBA" id="ARBA00023125"/>
    </source>
</evidence>
<dbReference type="SUPFAM" id="SSF56672">
    <property type="entry name" value="DNA/RNA polymerases"/>
    <property type="match status" value="1"/>
</dbReference>
<dbReference type="Gene3D" id="2.40.70.10">
    <property type="entry name" value="Acid Proteases"/>
    <property type="match status" value="1"/>
</dbReference>
<feature type="compositionally biased region" description="Basic and acidic residues" evidence="12">
    <location>
        <begin position="240"/>
        <end position="261"/>
    </location>
</feature>
<protein>
    <submittedName>
        <fullName evidence="15">Retroviral-like aspartic protease 1</fullName>
    </submittedName>
</protein>
<dbReference type="GO" id="GO:0003964">
    <property type="term" value="F:RNA-directed DNA polymerase activity"/>
    <property type="evidence" value="ECO:0007669"/>
    <property type="project" value="UniProtKB-KW"/>
</dbReference>
<dbReference type="OrthoDB" id="2448050at2759"/>
<organism evidence="15 16">
    <name type="scientific">Rhizophagus clarus</name>
    <dbReference type="NCBI Taxonomy" id="94130"/>
    <lineage>
        <taxon>Eukaryota</taxon>
        <taxon>Fungi</taxon>
        <taxon>Fungi incertae sedis</taxon>
        <taxon>Mucoromycota</taxon>
        <taxon>Glomeromycotina</taxon>
        <taxon>Glomeromycetes</taxon>
        <taxon>Glomerales</taxon>
        <taxon>Glomeraceae</taxon>
        <taxon>Rhizophagus</taxon>
    </lineage>
</organism>
<keyword evidence="11" id="KW-0863">Zinc-finger</keyword>
<proteinExistence type="predicted"/>
<evidence type="ECO:0000256" key="7">
    <source>
        <dbReference type="ARBA" id="ARBA00022801"/>
    </source>
</evidence>
<dbReference type="Pfam" id="PF17919">
    <property type="entry name" value="RT_RNaseH_2"/>
    <property type="match status" value="1"/>
</dbReference>
<name>A0A8H3KTS3_9GLOM</name>
<evidence type="ECO:0000256" key="8">
    <source>
        <dbReference type="ARBA" id="ARBA00022918"/>
    </source>
</evidence>
<keyword evidence="3" id="KW-0548">Nucleotidyltransferase</keyword>
<keyword evidence="7" id="KW-0378">Hydrolase</keyword>
<dbReference type="GO" id="GO:0004190">
    <property type="term" value="F:aspartic-type endopeptidase activity"/>
    <property type="evidence" value="ECO:0007669"/>
    <property type="project" value="UniProtKB-KW"/>
</dbReference>
<keyword evidence="2" id="KW-0808">Transferase</keyword>
<dbReference type="SUPFAM" id="SSF50630">
    <property type="entry name" value="Acid proteases"/>
    <property type="match status" value="1"/>
</dbReference>
<dbReference type="CDD" id="cd01647">
    <property type="entry name" value="RT_LTR"/>
    <property type="match status" value="1"/>
</dbReference>
<feature type="domain" description="Reverse transcriptase" evidence="14">
    <location>
        <begin position="564"/>
        <end position="743"/>
    </location>
</feature>
<dbReference type="Gene3D" id="4.10.60.10">
    <property type="entry name" value="Zinc finger, CCHC-type"/>
    <property type="match status" value="1"/>
</dbReference>
<dbReference type="InterPro" id="IPR001878">
    <property type="entry name" value="Znf_CCHC"/>
</dbReference>
<dbReference type="CDD" id="cd09274">
    <property type="entry name" value="RNase_HI_RT_Ty3"/>
    <property type="match status" value="1"/>
</dbReference>
<evidence type="ECO:0000256" key="3">
    <source>
        <dbReference type="ARBA" id="ARBA00022695"/>
    </source>
</evidence>
<evidence type="ECO:0000256" key="12">
    <source>
        <dbReference type="SAM" id="MobiDB-lite"/>
    </source>
</evidence>
<evidence type="ECO:0000256" key="1">
    <source>
        <dbReference type="ARBA" id="ARBA00022670"/>
    </source>
</evidence>
<dbReference type="PROSITE" id="PS50878">
    <property type="entry name" value="RT_POL"/>
    <property type="match status" value="1"/>
</dbReference>
<dbReference type="FunFam" id="3.10.10.10:FF:000007">
    <property type="entry name" value="Retrovirus-related Pol polyprotein from transposon 17.6-like Protein"/>
    <property type="match status" value="1"/>
</dbReference>
<feature type="domain" description="CCHC-type" evidence="13">
    <location>
        <begin position="60"/>
        <end position="75"/>
    </location>
</feature>
<dbReference type="SMART" id="SM00343">
    <property type="entry name" value="ZnF_C2HC"/>
    <property type="match status" value="1"/>
</dbReference>
<keyword evidence="8" id="KW-0695">RNA-directed DNA polymerase</keyword>
<dbReference type="CDD" id="cd00303">
    <property type="entry name" value="retropepsin_like"/>
    <property type="match status" value="1"/>
</dbReference>
<evidence type="ECO:0000256" key="4">
    <source>
        <dbReference type="ARBA" id="ARBA00022722"/>
    </source>
</evidence>
<keyword evidence="11" id="KW-0479">Metal-binding</keyword>
<dbReference type="Pfam" id="PF00098">
    <property type="entry name" value="zf-CCHC"/>
    <property type="match status" value="1"/>
</dbReference>
<keyword evidence="1 15" id="KW-0645">Protease</keyword>
<feature type="region of interest" description="Disordered" evidence="12">
    <location>
        <begin position="25"/>
        <end position="55"/>
    </location>
</feature>
<keyword evidence="9" id="KW-0238">DNA-binding</keyword>
<dbReference type="Gene3D" id="3.10.10.10">
    <property type="entry name" value="HIV Type 1 Reverse Transcriptase, subunit A, domain 1"/>
    <property type="match status" value="1"/>
</dbReference>
<dbReference type="PROSITE" id="PS50158">
    <property type="entry name" value="ZF_CCHC"/>
    <property type="match status" value="1"/>
</dbReference>
<dbReference type="InterPro" id="IPR000477">
    <property type="entry name" value="RT_dom"/>
</dbReference>
<keyword evidence="5" id="KW-0064">Aspartyl protease</keyword>
<evidence type="ECO:0000256" key="5">
    <source>
        <dbReference type="ARBA" id="ARBA00022750"/>
    </source>
</evidence>
<reference evidence="15" key="1">
    <citation type="submission" date="2019-10" db="EMBL/GenBank/DDBJ databases">
        <title>Conservation and host-specific expression of non-tandemly repeated heterogenous ribosome RNA gene in arbuscular mycorrhizal fungi.</title>
        <authorList>
            <person name="Maeda T."/>
            <person name="Kobayashi Y."/>
            <person name="Nakagawa T."/>
            <person name="Ezawa T."/>
            <person name="Yamaguchi K."/>
            <person name="Bino T."/>
            <person name="Nishimoto Y."/>
            <person name="Shigenobu S."/>
            <person name="Kawaguchi M."/>
        </authorList>
    </citation>
    <scope>NUCLEOTIDE SEQUENCE</scope>
    <source>
        <strain evidence="15">HR1</strain>
    </source>
</reference>
<dbReference type="Gene3D" id="3.30.70.270">
    <property type="match status" value="2"/>
</dbReference>